<dbReference type="InterPro" id="IPR005119">
    <property type="entry name" value="LysR_subst-bd"/>
</dbReference>
<dbReference type="SUPFAM" id="SSF53850">
    <property type="entry name" value="Periplasmic binding protein-like II"/>
    <property type="match status" value="1"/>
</dbReference>
<organism evidence="6">
    <name type="scientific">Ciceribacter selenitireducens ATCC BAA-1503</name>
    <dbReference type="NCBI Taxonomy" id="1336235"/>
    <lineage>
        <taxon>Bacteria</taxon>
        <taxon>Pseudomonadati</taxon>
        <taxon>Pseudomonadota</taxon>
        <taxon>Alphaproteobacteria</taxon>
        <taxon>Hyphomicrobiales</taxon>
        <taxon>Rhizobiaceae</taxon>
        <taxon>Ciceribacter</taxon>
    </lineage>
</organism>
<dbReference type="PROSITE" id="PS50931">
    <property type="entry name" value="HTH_LYSR"/>
    <property type="match status" value="1"/>
</dbReference>
<reference evidence="6" key="1">
    <citation type="submission" date="2018-07" db="EMBL/GenBank/DDBJ databases">
        <authorList>
            <person name="Quirk P.G."/>
            <person name="Krulwich T.A."/>
        </authorList>
    </citation>
    <scope>NUCLEOTIDE SEQUENCE</scope>
    <source>
        <strain evidence="6">T2.30D-1.1_plasmid</strain>
        <plasmid evidence="6">1</plasmid>
    </source>
</reference>
<dbReference type="InterPro" id="IPR036388">
    <property type="entry name" value="WH-like_DNA-bd_sf"/>
</dbReference>
<dbReference type="GO" id="GO:0000976">
    <property type="term" value="F:transcription cis-regulatory region binding"/>
    <property type="evidence" value="ECO:0007669"/>
    <property type="project" value="TreeGrafter"/>
</dbReference>
<dbReference type="OrthoDB" id="7840053at2"/>
<name>A0A380TM51_9HYPH</name>
<geneLocation type="plasmid" evidence="6">
    <name>1</name>
</geneLocation>
<dbReference type="Pfam" id="PF00126">
    <property type="entry name" value="HTH_1"/>
    <property type="match status" value="1"/>
</dbReference>
<evidence type="ECO:0000256" key="1">
    <source>
        <dbReference type="ARBA" id="ARBA00009437"/>
    </source>
</evidence>
<dbReference type="CDD" id="cd00090">
    <property type="entry name" value="HTH_ARSR"/>
    <property type="match status" value="1"/>
</dbReference>
<dbReference type="InterPro" id="IPR011991">
    <property type="entry name" value="ArsR-like_HTH"/>
</dbReference>
<keyword evidence="3" id="KW-0238">DNA-binding</keyword>
<dbReference type="RefSeq" id="WP_115672716.1">
    <property type="nucleotide sequence ID" value="NZ_LS974446.1"/>
</dbReference>
<keyword evidence="6" id="KW-0614">Plasmid</keyword>
<dbReference type="GO" id="GO:0003700">
    <property type="term" value="F:DNA-binding transcription factor activity"/>
    <property type="evidence" value="ECO:0007669"/>
    <property type="project" value="InterPro"/>
</dbReference>
<gene>
    <name evidence="6" type="ORF">RHIZ70P_106</name>
</gene>
<dbReference type="PANTHER" id="PTHR30126">
    <property type="entry name" value="HTH-TYPE TRANSCRIPTIONAL REGULATOR"/>
    <property type="match status" value="1"/>
</dbReference>
<keyword evidence="2" id="KW-0805">Transcription regulation</keyword>
<evidence type="ECO:0000256" key="4">
    <source>
        <dbReference type="ARBA" id="ARBA00023163"/>
    </source>
</evidence>
<accession>A0A380TM51</accession>
<evidence type="ECO:0000256" key="3">
    <source>
        <dbReference type="ARBA" id="ARBA00023125"/>
    </source>
</evidence>
<evidence type="ECO:0000313" key="6">
    <source>
        <dbReference type="EMBL" id="SUS16610.1"/>
    </source>
</evidence>
<dbReference type="InterPro" id="IPR000847">
    <property type="entry name" value="LysR_HTH_N"/>
</dbReference>
<protein>
    <recommendedName>
        <fullName evidence="5">HTH lysR-type domain-containing protein</fullName>
    </recommendedName>
</protein>
<comment type="similarity">
    <text evidence="1">Belongs to the LysR transcriptional regulatory family.</text>
</comment>
<dbReference type="PRINTS" id="PR00039">
    <property type="entry name" value="HTHLYSR"/>
</dbReference>
<sequence length="291" mass="31742">MLNLVHVQSFVTIVDEGGFHQAARQLGLSQPTVSQHLRKLEEMFGAALIHRAHGSATTTSRGAAFLPFARRLLEGAARSMMSVQKMPLEIGAASNLGTYFLPPLLSAFRESAKDEREIRLTLSDNREVLTRLEAGLVDVAITEWWDGRPGYEAVPWHRERLVVIAAPSHRWADRTDLTFEDLLGEPLLGGEAGTGTGRVLTNAFGRGASRLKITQSLGSTEAVKRAVAAGLGLSIVLEGAVRDEVKESRLVAFHIEDAEITKEFFVVYPADAPPTAPARRFSNFVCSSSPR</sequence>
<dbReference type="Gene3D" id="3.40.190.10">
    <property type="entry name" value="Periplasmic binding protein-like II"/>
    <property type="match status" value="2"/>
</dbReference>
<dbReference type="InterPro" id="IPR036390">
    <property type="entry name" value="WH_DNA-bd_sf"/>
</dbReference>
<dbReference type="AlphaFoldDB" id="A0A380TM51"/>
<evidence type="ECO:0000259" key="5">
    <source>
        <dbReference type="PROSITE" id="PS50931"/>
    </source>
</evidence>
<proteinExistence type="inferred from homology"/>
<dbReference type="SUPFAM" id="SSF46785">
    <property type="entry name" value="Winged helix' DNA-binding domain"/>
    <property type="match status" value="1"/>
</dbReference>
<dbReference type="EMBL" id="LS974446">
    <property type="protein sequence ID" value="SUS16610.1"/>
    <property type="molecule type" value="Genomic_DNA"/>
</dbReference>
<dbReference type="Pfam" id="PF03466">
    <property type="entry name" value="LysR_substrate"/>
    <property type="match status" value="1"/>
</dbReference>
<feature type="domain" description="HTH lysR-type" evidence="5">
    <location>
        <begin position="2"/>
        <end position="59"/>
    </location>
</feature>
<dbReference type="PANTHER" id="PTHR30126:SF40">
    <property type="entry name" value="HTH-TYPE TRANSCRIPTIONAL REGULATOR GLTR"/>
    <property type="match status" value="1"/>
</dbReference>
<evidence type="ECO:0000256" key="2">
    <source>
        <dbReference type="ARBA" id="ARBA00023015"/>
    </source>
</evidence>
<dbReference type="Gene3D" id="1.10.10.10">
    <property type="entry name" value="Winged helix-like DNA-binding domain superfamily/Winged helix DNA-binding domain"/>
    <property type="match status" value="1"/>
</dbReference>
<keyword evidence="4" id="KW-0804">Transcription</keyword>